<protein>
    <recommendedName>
        <fullName evidence="3">Alpha/beta hydrolase</fullName>
    </recommendedName>
</protein>
<evidence type="ECO:0000313" key="1">
    <source>
        <dbReference type="EMBL" id="GAA3565586.1"/>
    </source>
</evidence>
<reference evidence="2" key="1">
    <citation type="journal article" date="2019" name="Int. J. Syst. Evol. Microbiol.">
        <title>The Global Catalogue of Microorganisms (GCM) 10K type strain sequencing project: providing services to taxonomists for standard genome sequencing and annotation.</title>
        <authorList>
            <consortium name="The Broad Institute Genomics Platform"/>
            <consortium name="The Broad Institute Genome Sequencing Center for Infectious Disease"/>
            <person name="Wu L."/>
            <person name="Ma J."/>
        </authorList>
    </citation>
    <scope>NUCLEOTIDE SEQUENCE [LARGE SCALE GENOMIC DNA]</scope>
    <source>
        <strain evidence="2">JCM 17326</strain>
    </source>
</reference>
<dbReference type="InterPro" id="IPR029058">
    <property type="entry name" value="AB_hydrolase_fold"/>
</dbReference>
<evidence type="ECO:0008006" key="3">
    <source>
        <dbReference type="Google" id="ProtNLM"/>
    </source>
</evidence>
<gene>
    <name evidence="1" type="ORF">GCM10022419_052820</name>
</gene>
<organism evidence="1 2">
    <name type="scientific">Nonomuraea rosea</name>
    <dbReference type="NCBI Taxonomy" id="638574"/>
    <lineage>
        <taxon>Bacteria</taxon>
        <taxon>Bacillati</taxon>
        <taxon>Actinomycetota</taxon>
        <taxon>Actinomycetes</taxon>
        <taxon>Streptosporangiales</taxon>
        <taxon>Streptosporangiaceae</taxon>
        <taxon>Nonomuraea</taxon>
    </lineage>
</organism>
<accession>A0ABP6XDN2</accession>
<keyword evidence="2" id="KW-1185">Reference proteome</keyword>
<name>A0ABP6XDN2_9ACTN</name>
<dbReference type="SUPFAM" id="SSF53474">
    <property type="entry name" value="alpha/beta-Hydrolases"/>
    <property type="match status" value="1"/>
</dbReference>
<comment type="caution">
    <text evidence="1">The sequence shown here is derived from an EMBL/GenBank/DDBJ whole genome shotgun (WGS) entry which is preliminary data.</text>
</comment>
<sequence length="100" mass="10837">MRDTAIRDSLSASAEARHEWPLHGIAQDITRAARDIEIPVTVPAGENDVVEPPRVLRDHLLPHTPHATLTTVPYVGHLLPAEAPGAVAAALEDFRTAVQR</sequence>
<proteinExistence type="predicted"/>
<dbReference type="EMBL" id="BAABDQ010000011">
    <property type="protein sequence ID" value="GAA3565586.1"/>
    <property type="molecule type" value="Genomic_DNA"/>
</dbReference>
<dbReference type="Proteomes" id="UP001500630">
    <property type="component" value="Unassembled WGS sequence"/>
</dbReference>
<evidence type="ECO:0000313" key="2">
    <source>
        <dbReference type="Proteomes" id="UP001500630"/>
    </source>
</evidence>
<dbReference type="RefSeq" id="WP_345565719.1">
    <property type="nucleotide sequence ID" value="NZ_BAABDQ010000011.1"/>
</dbReference>
<dbReference type="Gene3D" id="3.40.50.1820">
    <property type="entry name" value="alpha/beta hydrolase"/>
    <property type="match status" value="1"/>
</dbReference>